<comment type="caution">
    <text evidence="1">The sequence shown here is derived from an EMBL/GenBank/DDBJ whole genome shotgun (WGS) entry which is preliminary data.</text>
</comment>
<name>A0A202E4I2_9EURY</name>
<dbReference type="AlphaFoldDB" id="A0A202E4I2"/>
<accession>A0A202E4I2</accession>
<reference evidence="1 2" key="1">
    <citation type="submission" date="2017-02" db="EMBL/GenBank/DDBJ databases">
        <title>Natronthermophilus aegyptiacus gen. nov.,sp. nov., an aerobic, extremely halophilic alkalithermophilic archaeon isolated from the athalassohaline Wadi An Natrun, Egypt.</title>
        <authorList>
            <person name="Zhao B."/>
        </authorList>
    </citation>
    <scope>NUCLEOTIDE SEQUENCE [LARGE SCALE GENOMIC DNA]</scope>
    <source>
        <strain evidence="1 2">CGMCC 1.3597</strain>
    </source>
</reference>
<organism evidence="1 2">
    <name type="scientific">Natronolimnobius baerhuensis</name>
    <dbReference type="NCBI Taxonomy" id="253108"/>
    <lineage>
        <taxon>Archaea</taxon>
        <taxon>Methanobacteriati</taxon>
        <taxon>Methanobacteriota</taxon>
        <taxon>Stenosarchaea group</taxon>
        <taxon>Halobacteria</taxon>
        <taxon>Halobacteriales</taxon>
        <taxon>Natrialbaceae</taxon>
        <taxon>Natronolimnobius</taxon>
    </lineage>
</organism>
<protein>
    <submittedName>
        <fullName evidence="1">Uncharacterized protein</fullName>
    </submittedName>
</protein>
<dbReference type="Proteomes" id="UP000196084">
    <property type="component" value="Unassembled WGS sequence"/>
</dbReference>
<proteinExistence type="predicted"/>
<evidence type="ECO:0000313" key="2">
    <source>
        <dbReference type="Proteomes" id="UP000196084"/>
    </source>
</evidence>
<keyword evidence="2" id="KW-1185">Reference proteome</keyword>
<gene>
    <name evidence="1" type="ORF">B2G88_17110</name>
</gene>
<sequence length="131" mass="15022">MKIPTKFADERCFLEQNNLDDSFVMPSPKCFGTAFSIQSFVLFAGTDPGKPATATNNQIEHAVHLYTLFEESLSVPRLETWVTRLDVEDKYEQLKHALPPRCRPKRSDVCFSPTACKRRSGGDSRRERRVR</sequence>
<evidence type="ECO:0000313" key="1">
    <source>
        <dbReference type="EMBL" id="OVE83129.1"/>
    </source>
</evidence>
<dbReference type="EMBL" id="MWPH01000004">
    <property type="protein sequence ID" value="OVE83129.1"/>
    <property type="molecule type" value="Genomic_DNA"/>
</dbReference>